<keyword evidence="17" id="KW-1185">Reference proteome</keyword>
<dbReference type="EC" id="1.1.1.23" evidence="4"/>
<comment type="function">
    <text evidence="1">Catalyzes the sequential NAD-dependent oxidations of L-histidinol to L-histidinaldehyde and then to L-histidine.</text>
</comment>
<feature type="binding site" evidence="13">
    <location>
        <position position="352"/>
    </location>
    <ligand>
        <name>substrate</name>
    </ligand>
</feature>
<evidence type="ECO:0000256" key="8">
    <source>
        <dbReference type="ARBA" id="ARBA00023002"/>
    </source>
</evidence>
<dbReference type="SUPFAM" id="SSF53720">
    <property type="entry name" value="ALDH-like"/>
    <property type="match status" value="1"/>
</dbReference>
<keyword evidence="7 14" id="KW-0862">Zinc</keyword>
<evidence type="ECO:0000256" key="7">
    <source>
        <dbReference type="ARBA" id="ARBA00022833"/>
    </source>
</evidence>
<protein>
    <recommendedName>
        <fullName evidence="5">Histidinol dehydrogenase</fullName>
        <ecNumber evidence="4">1.1.1.23</ecNumber>
    </recommendedName>
</protein>
<evidence type="ECO:0000256" key="9">
    <source>
        <dbReference type="ARBA" id="ARBA00049489"/>
    </source>
</evidence>
<dbReference type="PANTHER" id="PTHR21256:SF2">
    <property type="entry name" value="HISTIDINE BIOSYNTHESIS TRIFUNCTIONAL PROTEIN"/>
    <property type="match status" value="1"/>
</dbReference>
<dbReference type="PATRIC" id="fig|42256.3.peg.1105"/>
<dbReference type="PROSITE" id="PS00611">
    <property type="entry name" value="HISOL_DEHYDROGENASE"/>
    <property type="match status" value="1"/>
</dbReference>
<feature type="binding site" evidence="14">
    <location>
        <position position="266"/>
    </location>
    <ligand>
        <name>Zn(2+)</name>
        <dbReference type="ChEBI" id="CHEBI:29105"/>
    </ligand>
</feature>
<dbReference type="OrthoDB" id="9805269at2"/>
<evidence type="ECO:0000256" key="10">
    <source>
        <dbReference type="PIRNR" id="PIRNR000099"/>
    </source>
</evidence>
<evidence type="ECO:0000256" key="3">
    <source>
        <dbReference type="ARBA" id="ARBA00010178"/>
    </source>
</evidence>
<dbReference type="InterPro" id="IPR012131">
    <property type="entry name" value="Hstdl_DH"/>
</dbReference>
<evidence type="ECO:0000256" key="2">
    <source>
        <dbReference type="ARBA" id="ARBA00004940"/>
    </source>
</evidence>
<name>A0A023X2T1_RUBRA</name>
<keyword evidence="12" id="KW-0520">NAD</keyword>
<dbReference type="AlphaFoldDB" id="A0A023X2T1"/>
<sequence length="429" mass="45648">MRALADPVRRLDARGESPESVAARLRVPGGFLTPEVRNVAREIVERVRELGDAAVREYTERFDGLKLDVLRVPEKEIEDAYREMEPEVEEAFGVAIENVRRFSRREMPKGFEIRRGGEILGQRVRPIRRAGIYAPGGHGAYPSSLIMSAVPALVAGVDEVCVCASPGRDGGVNRSVLGVARMLGLDEVYAIGGAQAVAAMAHGTESVPAVEKVFGPGNDFVTAAKLEVFGTVGIDAPQGPSDVVVIADASAFPERVALDLMAQAEHLSGASAILLTPSENLIDAVAPLLSGEPAKLVTLVRTEDLRQAAAVSNAYAPEHAHVISEDHELVVNDLRAVGMLGVGDFSPIALSDYAAGPSHVLPTGGTAAWASPRSVNDFLVRTNYMQLDADALDALAPHVSRLARLEGFENHARSVEVRARKAEGKGPDV</sequence>
<feature type="binding site" evidence="12">
    <location>
        <position position="133"/>
    </location>
    <ligand>
        <name>NAD(+)</name>
        <dbReference type="ChEBI" id="CHEBI:57540"/>
    </ligand>
</feature>
<evidence type="ECO:0000256" key="12">
    <source>
        <dbReference type="PIRSR" id="PIRSR000099-2"/>
    </source>
</evidence>
<dbReference type="PIRSF" id="PIRSF000099">
    <property type="entry name" value="Histidinol_dh"/>
    <property type="match status" value="1"/>
</dbReference>
<evidence type="ECO:0000256" key="5">
    <source>
        <dbReference type="ARBA" id="ARBA00016531"/>
    </source>
</evidence>
<keyword evidence="8 10" id="KW-0560">Oxidoreductase</keyword>
<dbReference type="GO" id="GO:0004399">
    <property type="term" value="F:histidinol dehydrogenase activity"/>
    <property type="evidence" value="ECO:0007669"/>
    <property type="project" value="UniProtKB-EC"/>
</dbReference>
<feature type="binding site" evidence="13">
    <location>
        <position position="263"/>
    </location>
    <ligand>
        <name>substrate</name>
    </ligand>
</feature>
<dbReference type="EMBL" id="CP007514">
    <property type="protein sequence ID" value="AHY46374.1"/>
    <property type="molecule type" value="Genomic_DNA"/>
</dbReference>
<proteinExistence type="inferred from homology"/>
<dbReference type="KEGG" id="rrd:RradSPS_1091"/>
<evidence type="ECO:0000313" key="17">
    <source>
        <dbReference type="Proteomes" id="UP000025229"/>
    </source>
</evidence>
<feature type="binding site" evidence="12">
    <location>
        <position position="218"/>
    </location>
    <ligand>
        <name>NAD(+)</name>
        <dbReference type="ChEBI" id="CHEBI:57540"/>
    </ligand>
</feature>
<dbReference type="Gene3D" id="3.40.50.1980">
    <property type="entry name" value="Nitrogenase molybdenum iron protein domain"/>
    <property type="match status" value="2"/>
</dbReference>
<dbReference type="GO" id="GO:0046872">
    <property type="term" value="F:metal ion binding"/>
    <property type="evidence" value="ECO:0007669"/>
    <property type="project" value="UniProtKB-KW"/>
</dbReference>
<comment type="pathway">
    <text evidence="2">Amino-acid biosynthesis; L-histidine biosynthesis; L-histidine from 5-phospho-alpha-D-ribose 1-diphosphate: step 9/9.</text>
</comment>
<feature type="binding site" evidence="13">
    <location>
        <position position="266"/>
    </location>
    <ligand>
        <name>substrate</name>
    </ligand>
</feature>
<dbReference type="eggNOG" id="COG0141">
    <property type="taxonomic scope" value="Bacteria"/>
</dbReference>
<dbReference type="InterPro" id="IPR016161">
    <property type="entry name" value="Ald_DH/histidinol_DH"/>
</dbReference>
<dbReference type="NCBIfam" id="TIGR00069">
    <property type="entry name" value="hisD"/>
    <property type="match status" value="1"/>
</dbReference>
<dbReference type="HOGENOM" id="CLU_006732_3_0_11"/>
<comment type="catalytic activity">
    <reaction evidence="9">
        <text>L-histidinol + 2 NAD(+) + H2O = L-histidine + 2 NADH + 3 H(+)</text>
        <dbReference type="Rhea" id="RHEA:20641"/>
        <dbReference type="ChEBI" id="CHEBI:15377"/>
        <dbReference type="ChEBI" id="CHEBI:15378"/>
        <dbReference type="ChEBI" id="CHEBI:57540"/>
        <dbReference type="ChEBI" id="CHEBI:57595"/>
        <dbReference type="ChEBI" id="CHEBI:57699"/>
        <dbReference type="ChEBI" id="CHEBI:57945"/>
        <dbReference type="EC" id="1.1.1.23"/>
    </reaction>
</comment>
<feature type="binding site" evidence="13">
    <location>
        <position position="406"/>
    </location>
    <ligand>
        <name>substrate</name>
    </ligand>
</feature>
<feature type="binding site" evidence="13">
    <location>
        <position position="319"/>
    </location>
    <ligand>
        <name>substrate</name>
    </ligand>
</feature>
<feature type="binding site" evidence="13">
    <location>
        <position position="411"/>
    </location>
    <ligand>
        <name>substrate</name>
    </ligand>
</feature>
<evidence type="ECO:0000256" key="15">
    <source>
        <dbReference type="RuleBase" id="RU004175"/>
    </source>
</evidence>
<evidence type="ECO:0000256" key="4">
    <source>
        <dbReference type="ARBA" id="ARBA00012965"/>
    </source>
</evidence>
<feature type="binding site" evidence="14">
    <location>
        <position position="411"/>
    </location>
    <ligand>
        <name>Zn(2+)</name>
        <dbReference type="ChEBI" id="CHEBI:29105"/>
    </ligand>
</feature>
<evidence type="ECO:0000256" key="13">
    <source>
        <dbReference type="PIRSR" id="PIRSR000099-3"/>
    </source>
</evidence>
<dbReference type="FunFam" id="3.40.50.1980:FF:000001">
    <property type="entry name" value="Histidinol dehydrogenase"/>
    <property type="match status" value="1"/>
</dbReference>
<keyword evidence="6 14" id="KW-0479">Metal-binding</keyword>
<dbReference type="Pfam" id="PF00815">
    <property type="entry name" value="Histidinol_dh"/>
    <property type="match status" value="1"/>
</dbReference>
<dbReference type="GO" id="GO:0005829">
    <property type="term" value="C:cytosol"/>
    <property type="evidence" value="ECO:0007669"/>
    <property type="project" value="TreeGrafter"/>
</dbReference>
<feature type="active site" description="Proton acceptor" evidence="11">
    <location>
        <position position="319"/>
    </location>
</feature>
<comment type="cofactor">
    <cofactor evidence="14">
        <name>Zn(2+)</name>
        <dbReference type="ChEBI" id="CHEBI:29105"/>
    </cofactor>
    <text evidence="14">Binds 1 zinc ion per subunit.</text>
</comment>
<gene>
    <name evidence="16" type="ORF">RradSPS_1091</name>
</gene>
<feature type="active site" description="Proton acceptor" evidence="11">
    <location>
        <position position="318"/>
    </location>
</feature>
<evidence type="ECO:0000313" key="16">
    <source>
        <dbReference type="EMBL" id="AHY46374.1"/>
    </source>
</evidence>
<feature type="binding site" evidence="12">
    <location>
        <position position="195"/>
    </location>
    <ligand>
        <name>NAD(+)</name>
        <dbReference type="ChEBI" id="CHEBI:57540"/>
    </ligand>
</feature>
<dbReference type="GO" id="GO:0000105">
    <property type="term" value="P:L-histidine biosynthetic process"/>
    <property type="evidence" value="ECO:0007669"/>
    <property type="project" value="UniProtKB-UniPathway"/>
</dbReference>
<feature type="binding site" evidence="13">
    <location>
        <position position="241"/>
    </location>
    <ligand>
        <name>substrate</name>
    </ligand>
</feature>
<feature type="binding site" evidence="14">
    <location>
        <position position="352"/>
    </location>
    <ligand>
        <name>Zn(2+)</name>
        <dbReference type="ChEBI" id="CHEBI:29105"/>
    </ligand>
</feature>
<feature type="binding site" evidence="14">
    <location>
        <position position="263"/>
    </location>
    <ligand>
        <name>Zn(2+)</name>
        <dbReference type="ChEBI" id="CHEBI:29105"/>
    </ligand>
</feature>
<dbReference type="UniPathway" id="UPA00031">
    <property type="reaction ID" value="UER00014"/>
</dbReference>
<dbReference type="Proteomes" id="UP000025229">
    <property type="component" value="Chromosome"/>
</dbReference>
<dbReference type="InterPro" id="IPR022695">
    <property type="entry name" value="Histidinol_DH_monofunct"/>
</dbReference>
<evidence type="ECO:0000256" key="14">
    <source>
        <dbReference type="PIRSR" id="PIRSR000099-4"/>
    </source>
</evidence>
<dbReference type="PANTHER" id="PTHR21256">
    <property type="entry name" value="HISTIDINOL DEHYDROGENASE HDH"/>
    <property type="match status" value="1"/>
</dbReference>
<comment type="similarity">
    <text evidence="3 10 15">Belongs to the histidinol dehydrogenase family.</text>
</comment>
<evidence type="ECO:0000256" key="6">
    <source>
        <dbReference type="ARBA" id="ARBA00022723"/>
    </source>
</evidence>
<organism evidence="16 17">
    <name type="scientific">Rubrobacter radiotolerans</name>
    <name type="common">Arthrobacter radiotolerans</name>
    <dbReference type="NCBI Taxonomy" id="42256"/>
    <lineage>
        <taxon>Bacteria</taxon>
        <taxon>Bacillati</taxon>
        <taxon>Actinomycetota</taxon>
        <taxon>Rubrobacteria</taxon>
        <taxon>Rubrobacterales</taxon>
        <taxon>Rubrobacteraceae</taxon>
        <taxon>Rubrobacter</taxon>
    </lineage>
</organism>
<dbReference type="Gene3D" id="1.20.5.1300">
    <property type="match status" value="1"/>
</dbReference>
<dbReference type="PRINTS" id="PR00083">
    <property type="entry name" value="HOLDHDRGNASE"/>
</dbReference>
<reference evidence="16 17" key="1">
    <citation type="submission" date="2014-03" db="EMBL/GenBank/DDBJ databases">
        <title>Complete genome sequence of the Radio-Resistant Rubrobacter radiotolerans RSPS-4.</title>
        <authorList>
            <person name="Egas C.C."/>
            <person name="Barroso C.C."/>
            <person name="Froufe H.J.C."/>
            <person name="Pacheco J.J."/>
            <person name="Albuquerque L.L."/>
            <person name="da Costa M.M.S."/>
        </authorList>
    </citation>
    <scope>NUCLEOTIDE SEQUENCE [LARGE SCALE GENOMIC DNA]</scope>
    <source>
        <strain evidence="16 17">RSPS-4</strain>
    </source>
</reference>
<dbReference type="STRING" id="42256.RradSPS_1091"/>
<dbReference type="InterPro" id="IPR001692">
    <property type="entry name" value="Histidinol_DH_CS"/>
</dbReference>
<dbReference type="CDD" id="cd06572">
    <property type="entry name" value="Histidinol_dh"/>
    <property type="match status" value="1"/>
</dbReference>
<accession>A0A023X2T1</accession>
<evidence type="ECO:0000256" key="11">
    <source>
        <dbReference type="PIRSR" id="PIRSR000099-1"/>
    </source>
</evidence>
<evidence type="ECO:0000256" key="1">
    <source>
        <dbReference type="ARBA" id="ARBA00003850"/>
    </source>
</evidence>
<dbReference type="GO" id="GO:0051287">
    <property type="term" value="F:NAD binding"/>
    <property type="evidence" value="ECO:0007669"/>
    <property type="project" value="InterPro"/>
</dbReference>